<name>A0A8J2HBD4_COTCN</name>
<dbReference type="SUPFAM" id="SSF63829">
    <property type="entry name" value="Calcium-dependent phosphotriesterase"/>
    <property type="match status" value="1"/>
</dbReference>
<dbReference type="Proteomes" id="UP000786811">
    <property type="component" value="Unassembled WGS sequence"/>
</dbReference>
<dbReference type="Gene3D" id="2.120.10.30">
    <property type="entry name" value="TolB, C-terminal domain"/>
    <property type="match status" value="1"/>
</dbReference>
<evidence type="ECO:0008006" key="7">
    <source>
        <dbReference type="Google" id="ProtNLM"/>
    </source>
</evidence>
<keyword evidence="4" id="KW-0732">Signal</keyword>
<comment type="subcellular location">
    <subcellularLocation>
        <location evidence="1">Secreted</location>
    </subcellularLocation>
</comment>
<sequence>MRVTMVLIINITFILVVFYISRSVGWNFSKVNLPNDVFISRFAIWKNRVFLAAPRWSKWSNNSVTLLEAPWIEPEVLSLMNIPSPPATAYLSPELQSLGKDCTNLLSVTALDIDNRGRLWVLDSPEDMECPAKIIIYDLHHNEEISRENLLGVPRKNLKCLTVDPVIGLWGHRGYIGDPGDESIIIFDTGLTGQRKWWKLHLKHGPTFPRVYTNDLAISRKNKRLYITGTNSLDLFSIDLDKLRHKDRLSVEYSDILWHGIKLGTSTGLLCDSKDGLQYFLVSEHASVRWDTKYNLKAENHLILLQSEHVLSITDYRMDSSKNVWAIINPLWPCYFRK</sequence>
<comment type="similarity">
    <text evidence="2">Belongs to the major royal jelly protein family.</text>
</comment>
<dbReference type="AlphaFoldDB" id="A0A8J2HBD4"/>
<reference evidence="5" key="1">
    <citation type="submission" date="2021-04" db="EMBL/GenBank/DDBJ databases">
        <authorList>
            <person name="Chebbi M.A.C M."/>
        </authorList>
    </citation>
    <scope>NUCLEOTIDE SEQUENCE</scope>
</reference>
<dbReference type="PANTHER" id="PTHR10009">
    <property type="entry name" value="PROTEIN YELLOW-RELATED"/>
    <property type="match status" value="1"/>
</dbReference>
<organism evidence="5 6">
    <name type="scientific">Cotesia congregata</name>
    <name type="common">Parasitoid wasp</name>
    <name type="synonym">Apanteles congregatus</name>
    <dbReference type="NCBI Taxonomy" id="51543"/>
    <lineage>
        <taxon>Eukaryota</taxon>
        <taxon>Metazoa</taxon>
        <taxon>Ecdysozoa</taxon>
        <taxon>Arthropoda</taxon>
        <taxon>Hexapoda</taxon>
        <taxon>Insecta</taxon>
        <taxon>Pterygota</taxon>
        <taxon>Neoptera</taxon>
        <taxon>Endopterygota</taxon>
        <taxon>Hymenoptera</taxon>
        <taxon>Apocrita</taxon>
        <taxon>Ichneumonoidea</taxon>
        <taxon>Braconidae</taxon>
        <taxon>Microgastrinae</taxon>
        <taxon>Cotesia</taxon>
    </lineage>
</organism>
<keyword evidence="6" id="KW-1185">Reference proteome</keyword>
<evidence type="ECO:0000256" key="4">
    <source>
        <dbReference type="ARBA" id="ARBA00022729"/>
    </source>
</evidence>
<accession>A0A8J2HBD4</accession>
<comment type="caution">
    <text evidence="5">The sequence shown here is derived from an EMBL/GenBank/DDBJ whole genome shotgun (WGS) entry which is preliminary data.</text>
</comment>
<dbReference type="PANTHER" id="PTHR10009:SF18">
    <property type="entry name" value="PROTEIN YELLOW-LIKE PROTEIN"/>
    <property type="match status" value="1"/>
</dbReference>
<evidence type="ECO:0000256" key="1">
    <source>
        <dbReference type="ARBA" id="ARBA00004613"/>
    </source>
</evidence>
<evidence type="ECO:0000256" key="2">
    <source>
        <dbReference type="ARBA" id="ARBA00009127"/>
    </source>
</evidence>
<proteinExistence type="inferred from homology"/>
<evidence type="ECO:0000313" key="6">
    <source>
        <dbReference type="Proteomes" id="UP000786811"/>
    </source>
</evidence>
<dbReference type="GO" id="GO:0005576">
    <property type="term" value="C:extracellular region"/>
    <property type="evidence" value="ECO:0007669"/>
    <property type="project" value="UniProtKB-SubCell"/>
</dbReference>
<protein>
    <recommendedName>
        <fullName evidence="7">Bee-milk protein</fullName>
    </recommendedName>
</protein>
<dbReference type="InterPro" id="IPR011042">
    <property type="entry name" value="6-blade_b-propeller_TolB-like"/>
</dbReference>
<evidence type="ECO:0000313" key="5">
    <source>
        <dbReference type="EMBL" id="CAG5088409.1"/>
    </source>
</evidence>
<gene>
    <name evidence="5" type="ORF">HICCMSTLAB_LOCUS4829</name>
</gene>
<dbReference type="OrthoDB" id="6624404at2759"/>
<dbReference type="EMBL" id="CAJNRD030001119">
    <property type="protein sequence ID" value="CAG5088409.1"/>
    <property type="molecule type" value="Genomic_DNA"/>
</dbReference>
<dbReference type="InterPro" id="IPR017996">
    <property type="entry name" value="MRJP/yellow-related"/>
</dbReference>
<keyword evidence="3" id="KW-0964">Secreted</keyword>
<dbReference type="Pfam" id="PF03022">
    <property type="entry name" value="MRJP"/>
    <property type="match status" value="1"/>
</dbReference>
<evidence type="ECO:0000256" key="3">
    <source>
        <dbReference type="ARBA" id="ARBA00022525"/>
    </source>
</evidence>